<dbReference type="InterPro" id="IPR000742">
    <property type="entry name" value="EGF"/>
</dbReference>
<feature type="disulfide bond" evidence="1">
    <location>
        <begin position="42"/>
        <end position="59"/>
    </location>
</feature>
<dbReference type="PROSITE" id="PS00022">
    <property type="entry name" value="EGF_1"/>
    <property type="match status" value="2"/>
</dbReference>
<evidence type="ECO:0000256" key="2">
    <source>
        <dbReference type="SAM" id="MobiDB-lite"/>
    </source>
</evidence>
<dbReference type="AlphaFoldDB" id="A0AAV4D4K9"/>
<dbReference type="EMBL" id="BLXT01007408">
    <property type="protein sequence ID" value="GFO39100.1"/>
    <property type="molecule type" value="Genomic_DNA"/>
</dbReference>
<evidence type="ECO:0000313" key="6">
    <source>
        <dbReference type="Proteomes" id="UP000735302"/>
    </source>
</evidence>
<sequence length="293" mass="31920">MSPFSQHSHHTEVACFLLWLMLSPSLQAALMGVVNVVCPANCHQHGDCRLLHDKSVVACHCHRGWGGDSCQLKCTKPCANGTCLFAGSKQLCLCSPGYIGDLCDQPGYDMKGLLHLAKMMAGPDLQLPPLQSTTTTYKLLAATIIAPLQRHNIPIAAPQRTPAPDCHYNCTTTSTITTITTLSTNSSQSPPLPTATTPPQHHNQHLTSATTNHPIIAPQLTFYICHHHISPIIVPQLTPYICHHHISPIIAPQLTPYICHHHISPIIAPQLTSLCHHHISPIIRVQSYSVVPS</sequence>
<organism evidence="5 6">
    <name type="scientific">Plakobranchus ocellatus</name>
    <dbReference type="NCBI Taxonomy" id="259542"/>
    <lineage>
        <taxon>Eukaryota</taxon>
        <taxon>Metazoa</taxon>
        <taxon>Spiralia</taxon>
        <taxon>Lophotrochozoa</taxon>
        <taxon>Mollusca</taxon>
        <taxon>Gastropoda</taxon>
        <taxon>Heterobranchia</taxon>
        <taxon>Euthyneura</taxon>
        <taxon>Panpulmonata</taxon>
        <taxon>Sacoglossa</taxon>
        <taxon>Placobranchoidea</taxon>
        <taxon>Plakobranchidae</taxon>
        <taxon>Plakobranchus</taxon>
    </lineage>
</organism>
<feature type="region of interest" description="Disordered" evidence="2">
    <location>
        <begin position="182"/>
        <end position="206"/>
    </location>
</feature>
<feature type="compositionally biased region" description="Polar residues" evidence="2">
    <location>
        <begin position="194"/>
        <end position="206"/>
    </location>
</feature>
<feature type="disulfide bond" evidence="1">
    <location>
        <begin position="61"/>
        <end position="70"/>
    </location>
</feature>
<keyword evidence="6" id="KW-1185">Reference proteome</keyword>
<gene>
    <name evidence="5" type="ORF">PoB_006560500</name>
</gene>
<name>A0AAV4D4K9_9GAST</name>
<evidence type="ECO:0000256" key="1">
    <source>
        <dbReference type="PROSITE-ProRule" id="PRU00076"/>
    </source>
</evidence>
<dbReference type="PROSITE" id="PS50026">
    <property type="entry name" value="EGF_3"/>
    <property type="match status" value="1"/>
</dbReference>
<evidence type="ECO:0000313" key="5">
    <source>
        <dbReference type="EMBL" id="GFO39100.1"/>
    </source>
</evidence>
<feature type="chain" id="PRO_5043483981" evidence="3">
    <location>
        <begin position="29"/>
        <end position="293"/>
    </location>
</feature>
<dbReference type="Proteomes" id="UP000735302">
    <property type="component" value="Unassembled WGS sequence"/>
</dbReference>
<keyword evidence="3" id="KW-0732">Signal</keyword>
<dbReference type="SMART" id="SM00181">
    <property type="entry name" value="EGF"/>
    <property type="match status" value="2"/>
</dbReference>
<evidence type="ECO:0000256" key="3">
    <source>
        <dbReference type="SAM" id="SignalP"/>
    </source>
</evidence>
<protein>
    <submittedName>
        <fullName evidence="5">Teneurin-m-like isoform x8</fullName>
    </submittedName>
</protein>
<dbReference type="PROSITE" id="PS01186">
    <property type="entry name" value="EGF_2"/>
    <property type="match status" value="1"/>
</dbReference>
<feature type="domain" description="EGF-like" evidence="4">
    <location>
        <begin position="34"/>
        <end position="71"/>
    </location>
</feature>
<evidence type="ECO:0000259" key="4">
    <source>
        <dbReference type="PROSITE" id="PS50026"/>
    </source>
</evidence>
<keyword evidence="1" id="KW-1015">Disulfide bond</keyword>
<feature type="disulfide bond" evidence="1">
    <location>
        <begin position="38"/>
        <end position="48"/>
    </location>
</feature>
<dbReference type="Gene3D" id="2.10.25.10">
    <property type="entry name" value="Laminin"/>
    <property type="match status" value="1"/>
</dbReference>
<dbReference type="SUPFAM" id="SSF57196">
    <property type="entry name" value="EGF/Laminin"/>
    <property type="match status" value="1"/>
</dbReference>
<feature type="signal peptide" evidence="3">
    <location>
        <begin position="1"/>
        <end position="28"/>
    </location>
</feature>
<comment type="caution">
    <text evidence="5">The sequence shown here is derived from an EMBL/GenBank/DDBJ whole genome shotgun (WGS) entry which is preliminary data.</text>
</comment>
<proteinExistence type="predicted"/>
<reference evidence="5 6" key="1">
    <citation type="journal article" date="2021" name="Elife">
        <title>Chloroplast acquisition without the gene transfer in kleptoplastic sea slugs, Plakobranchus ocellatus.</title>
        <authorList>
            <person name="Maeda T."/>
            <person name="Takahashi S."/>
            <person name="Yoshida T."/>
            <person name="Shimamura S."/>
            <person name="Takaki Y."/>
            <person name="Nagai Y."/>
            <person name="Toyoda A."/>
            <person name="Suzuki Y."/>
            <person name="Arimoto A."/>
            <person name="Ishii H."/>
            <person name="Satoh N."/>
            <person name="Nishiyama T."/>
            <person name="Hasebe M."/>
            <person name="Maruyama T."/>
            <person name="Minagawa J."/>
            <person name="Obokata J."/>
            <person name="Shigenobu S."/>
        </authorList>
    </citation>
    <scope>NUCLEOTIDE SEQUENCE [LARGE SCALE GENOMIC DNA]</scope>
</reference>
<accession>A0AAV4D4K9</accession>
<keyword evidence="1" id="KW-0245">EGF-like domain</keyword>